<organism evidence="2 3">
    <name type="scientific">Celeribacter arenosi</name>
    <dbReference type="NCBI Taxonomy" id="792649"/>
    <lineage>
        <taxon>Bacteria</taxon>
        <taxon>Pseudomonadati</taxon>
        <taxon>Pseudomonadota</taxon>
        <taxon>Alphaproteobacteria</taxon>
        <taxon>Rhodobacterales</taxon>
        <taxon>Roseobacteraceae</taxon>
        <taxon>Celeribacter</taxon>
    </lineage>
</organism>
<dbReference type="InterPro" id="IPR053135">
    <property type="entry name" value="AKR2_Oxidoreductase"/>
</dbReference>
<protein>
    <submittedName>
        <fullName evidence="2">Aldo/keto reductase</fullName>
    </submittedName>
</protein>
<dbReference type="InterPro" id="IPR023210">
    <property type="entry name" value="NADP_OxRdtase_dom"/>
</dbReference>
<dbReference type="Proteomes" id="UP001399917">
    <property type="component" value="Unassembled WGS sequence"/>
</dbReference>
<name>A0ABP7K0U6_9RHOB</name>
<keyword evidence="3" id="KW-1185">Reference proteome</keyword>
<dbReference type="CDD" id="cd19086">
    <property type="entry name" value="AKR_AKR11C1"/>
    <property type="match status" value="1"/>
</dbReference>
<reference evidence="3" key="1">
    <citation type="journal article" date="2019" name="Int. J. Syst. Evol. Microbiol.">
        <title>The Global Catalogue of Microorganisms (GCM) 10K type strain sequencing project: providing services to taxonomists for standard genome sequencing and annotation.</title>
        <authorList>
            <consortium name="The Broad Institute Genomics Platform"/>
            <consortium name="The Broad Institute Genome Sequencing Center for Infectious Disease"/>
            <person name="Wu L."/>
            <person name="Ma J."/>
        </authorList>
    </citation>
    <scope>NUCLEOTIDE SEQUENCE [LARGE SCALE GENOMIC DNA]</scope>
    <source>
        <strain evidence="3">JCM 17190</strain>
    </source>
</reference>
<comment type="caution">
    <text evidence="2">The sequence shown here is derived from an EMBL/GenBank/DDBJ whole genome shotgun (WGS) entry which is preliminary data.</text>
</comment>
<dbReference type="EMBL" id="BAABDF010000005">
    <property type="protein sequence ID" value="GAA3862066.1"/>
    <property type="molecule type" value="Genomic_DNA"/>
</dbReference>
<dbReference type="PANTHER" id="PTHR43312:SF1">
    <property type="entry name" value="NADP-DEPENDENT OXIDOREDUCTASE DOMAIN-CONTAINING PROTEIN"/>
    <property type="match status" value="1"/>
</dbReference>
<dbReference type="InterPro" id="IPR036812">
    <property type="entry name" value="NAD(P)_OxRdtase_dom_sf"/>
</dbReference>
<accession>A0ABP7K0U6</accession>
<dbReference type="PANTHER" id="PTHR43312">
    <property type="entry name" value="D-THREO-ALDOSE 1-DEHYDROGENASE"/>
    <property type="match status" value="1"/>
</dbReference>
<dbReference type="SUPFAM" id="SSF51430">
    <property type="entry name" value="NAD(P)-linked oxidoreductase"/>
    <property type="match status" value="1"/>
</dbReference>
<dbReference type="RefSeq" id="WP_344844625.1">
    <property type="nucleotide sequence ID" value="NZ_BAABDF010000005.1"/>
</dbReference>
<dbReference type="Pfam" id="PF00248">
    <property type="entry name" value="Aldo_ket_red"/>
    <property type="match status" value="1"/>
</dbReference>
<gene>
    <name evidence="2" type="ORF">GCM10022404_10870</name>
</gene>
<dbReference type="Gene3D" id="3.20.20.100">
    <property type="entry name" value="NADP-dependent oxidoreductase domain"/>
    <property type="match status" value="1"/>
</dbReference>
<sequence>MKTRRLGKTGYEISEIGLGCWQFGGDFGPTTDDTSRETMRAATEAGVTFFDTADVYGGGRSERVIGGYLKEVDGLTVATKLGRNGEIYASDFGYDMVRAHLEQNCENLGVECVDLIQLHCIPTERLREGDVFAVMDRLQSDGLCKNWGASVETIEEAQICLRHEGLATLQIIFNLFRQDAVWELFDDAKKADVGIIVRLPLASGLLAGKYSKDTDFAESDHRNYNRDGAAFSVGETFGGIPFEKGIDLVEGMRGMLPPDVPMAQSALRWILDHDAVSTIIAGCSSARQVQSNARASEMAPLPTGLHAQLKDYYQKSVRPSIRGGV</sequence>
<evidence type="ECO:0000259" key="1">
    <source>
        <dbReference type="Pfam" id="PF00248"/>
    </source>
</evidence>
<proteinExistence type="predicted"/>
<evidence type="ECO:0000313" key="3">
    <source>
        <dbReference type="Proteomes" id="UP001399917"/>
    </source>
</evidence>
<feature type="domain" description="NADP-dependent oxidoreductase" evidence="1">
    <location>
        <begin position="15"/>
        <end position="310"/>
    </location>
</feature>
<evidence type="ECO:0000313" key="2">
    <source>
        <dbReference type="EMBL" id="GAA3862066.1"/>
    </source>
</evidence>